<evidence type="ECO:0000313" key="1">
    <source>
        <dbReference type="EMBL" id="CEI84127.1"/>
    </source>
</evidence>
<dbReference type="InterPro" id="IPR024562">
    <property type="entry name" value="YqhG"/>
</dbReference>
<protein>
    <submittedName>
        <fullName evidence="1">Uncharacterized protein</fullName>
    </submittedName>
</protein>
<evidence type="ECO:0000313" key="2">
    <source>
        <dbReference type="Proteomes" id="UP000040453"/>
    </source>
</evidence>
<proteinExistence type="predicted"/>
<dbReference type="AlphaFoldDB" id="A0A0A1MXJ5"/>
<reference evidence="1 2" key="1">
    <citation type="submission" date="2014-11" db="EMBL/GenBank/DDBJ databases">
        <authorList>
            <person name="Urmite Genomes Urmite Genomes"/>
        </authorList>
    </citation>
    <scope>NUCLEOTIDE SEQUENCE [LARGE SCALE GENOMIC DNA]</scope>
    <source>
        <strain evidence="1 2">Oc5</strain>
    </source>
</reference>
<organism evidence="1 2">
    <name type="scientific">Oceanobacillus oncorhynchi</name>
    <dbReference type="NCBI Taxonomy" id="545501"/>
    <lineage>
        <taxon>Bacteria</taxon>
        <taxon>Bacillati</taxon>
        <taxon>Bacillota</taxon>
        <taxon>Bacilli</taxon>
        <taxon>Bacillales</taxon>
        <taxon>Bacillaceae</taxon>
        <taxon>Oceanobacillus</taxon>
    </lineage>
</organism>
<dbReference type="Pfam" id="PF11079">
    <property type="entry name" value="YqhG"/>
    <property type="match status" value="1"/>
</dbReference>
<keyword evidence="2" id="KW-1185">Reference proteome</keyword>
<dbReference type="OrthoDB" id="2433584at2"/>
<dbReference type="EMBL" id="CDGG01000001">
    <property type="protein sequence ID" value="CEI84127.1"/>
    <property type="molecule type" value="Genomic_DNA"/>
</dbReference>
<dbReference type="STRING" id="545501.BN997_04062"/>
<dbReference type="Proteomes" id="UP000040453">
    <property type="component" value="Unassembled WGS sequence"/>
</dbReference>
<dbReference type="RefSeq" id="WP_042534751.1">
    <property type="nucleotide sequence ID" value="NZ_CAXOIH010000001.1"/>
</dbReference>
<name>A0A0A1MXJ5_9BACI</name>
<sequence length="263" mass="30996">MEQQIDLSDFLTSYFETKHCTILSKDEGQIHIQLTEEMDKELMNRPFYWHYIKKIGREGEPQALRLITDKEKASEPGEWIHFGSPRLHQIINKLTEKERYTRLFEEVRTSENTPLYPWLVVNIKISYRGVQHRDEIFSVGLQLLHGHMALNMMDYLERIPLDRAISDYCYTLTPMINPKSGFLRIQNVLLQHVQNQDNAWAAASIKQLESEKATLKHFYADELDHPRHVEELEALEKRFKPMITFQVINGGIFYLTASTMNEK</sequence>
<accession>A0A0A1MXJ5</accession>
<gene>
    <name evidence="1" type="ORF">BN997_04062</name>
</gene>